<dbReference type="Proteomes" id="UP001610335">
    <property type="component" value="Unassembled WGS sequence"/>
</dbReference>
<evidence type="ECO:0000313" key="2">
    <source>
        <dbReference type="EMBL" id="KAL2813786.1"/>
    </source>
</evidence>
<reference evidence="2 3" key="1">
    <citation type="submission" date="2024-07" db="EMBL/GenBank/DDBJ databases">
        <title>Section-level genome sequencing and comparative genomics of Aspergillus sections Usti and Cavernicolus.</title>
        <authorList>
            <consortium name="Lawrence Berkeley National Laboratory"/>
            <person name="Nybo J.L."/>
            <person name="Vesth T.C."/>
            <person name="Theobald S."/>
            <person name="Frisvad J.C."/>
            <person name="Larsen T.O."/>
            <person name="Kjaerboelling I."/>
            <person name="Rothschild-Mancinelli K."/>
            <person name="Lyhne E.K."/>
            <person name="Kogle M.E."/>
            <person name="Barry K."/>
            <person name="Clum A."/>
            <person name="Na H."/>
            <person name="Ledsgaard L."/>
            <person name="Lin J."/>
            <person name="Lipzen A."/>
            <person name="Kuo A."/>
            <person name="Riley R."/>
            <person name="Mondo S."/>
            <person name="LaButti K."/>
            <person name="Haridas S."/>
            <person name="Pangalinan J."/>
            <person name="Salamov A.A."/>
            <person name="Simmons B.A."/>
            <person name="Magnuson J.K."/>
            <person name="Chen J."/>
            <person name="Drula E."/>
            <person name="Henrissat B."/>
            <person name="Wiebenga A."/>
            <person name="Lubbers R.J."/>
            <person name="Gomes A.C."/>
            <person name="Makela M.R."/>
            <person name="Stajich J."/>
            <person name="Grigoriev I.V."/>
            <person name="Mortensen U.H."/>
            <person name="De vries R.P."/>
            <person name="Baker S.E."/>
            <person name="Andersen M.R."/>
        </authorList>
    </citation>
    <scope>NUCLEOTIDE SEQUENCE [LARGE SCALE GENOMIC DNA]</scope>
    <source>
        <strain evidence="2 3">CBS 600.67</strain>
    </source>
</reference>
<sequence length="332" mass="36560">MSDLENLQTTLPSGTTGARQSHSSRIGGPGRLLDWPLSTEYPVGSLDRTMAEAVVDLAIGLLTRENVRICGLTTWGRTLPESDDTLLIKVSFEERHGQLVSILNDLIQAASGMGFHGRVEMLDPKATQGPKSFPPSLTSQQKNNWESTLQRVISSLSRLNVDWQRNKSIRQIVVIWEEISRTTVVVKAEILPQKRTVLGELARELADSHFGLERQRCAGESRLAIFGYSFMDISVTRRVASMSSTLGGYLRISTNGTEHVVGLTCFHGVRVDEQGRTDQDVDANGAKPLSWPCQSPSHNDVRMFAAPLEEAMSQPIPATSRPRSKDILVLGV</sequence>
<accession>A0ABR4HE69</accession>
<feature type="region of interest" description="Disordered" evidence="1">
    <location>
        <begin position="1"/>
        <end position="30"/>
    </location>
</feature>
<comment type="caution">
    <text evidence="2">The sequence shown here is derived from an EMBL/GenBank/DDBJ whole genome shotgun (WGS) entry which is preliminary data.</text>
</comment>
<organism evidence="2 3">
    <name type="scientific">Aspergillus cavernicola</name>
    <dbReference type="NCBI Taxonomy" id="176166"/>
    <lineage>
        <taxon>Eukaryota</taxon>
        <taxon>Fungi</taxon>
        <taxon>Dikarya</taxon>
        <taxon>Ascomycota</taxon>
        <taxon>Pezizomycotina</taxon>
        <taxon>Eurotiomycetes</taxon>
        <taxon>Eurotiomycetidae</taxon>
        <taxon>Eurotiales</taxon>
        <taxon>Aspergillaceae</taxon>
        <taxon>Aspergillus</taxon>
        <taxon>Aspergillus subgen. Nidulantes</taxon>
    </lineage>
</organism>
<dbReference type="EMBL" id="JBFXLS010000137">
    <property type="protein sequence ID" value="KAL2813786.1"/>
    <property type="molecule type" value="Genomic_DNA"/>
</dbReference>
<gene>
    <name evidence="2" type="ORF">BDW59DRAFT_167388</name>
</gene>
<name>A0ABR4HE69_9EURO</name>
<protein>
    <submittedName>
        <fullName evidence="2">Uncharacterized protein</fullName>
    </submittedName>
</protein>
<keyword evidence="3" id="KW-1185">Reference proteome</keyword>
<evidence type="ECO:0000313" key="3">
    <source>
        <dbReference type="Proteomes" id="UP001610335"/>
    </source>
</evidence>
<proteinExistence type="predicted"/>
<evidence type="ECO:0000256" key="1">
    <source>
        <dbReference type="SAM" id="MobiDB-lite"/>
    </source>
</evidence>
<feature type="compositionally biased region" description="Polar residues" evidence="1">
    <location>
        <begin position="1"/>
        <end position="24"/>
    </location>
</feature>